<feature type="non-terminal residue" evidence="2">
    <location>
        <position position="1"/>
    </location>
</feature>
<evidence type="ECO:0000313" key="3">
    <source>
        <dbReference type="Proteomes" id="UP000886523"/>
    </source>
</evidence>
<accession>A0A9P6AIF2</accession>
<feature type="compositionally biased region" description="Low complexity" evidence="1">
    <location>
        <begin position="1"/>
        <end position="16"/>
    </location>
</feature>
<dbReference type="AlphaFoldDB" id="A0A9P6AIF2"/>
<comment type="caution">
    <text evidence="2">The sequence shown here is derived from an EMBL/GenBank/DDBJ whole genome shotgun (WGS) entry which is preliminary data.</text>
</comment>
<proteinExistence type="predicted"/>
<evidence type="ECO:0000256" key="1">
    <source>
        <dbReference type="SAM" id="MobiDB-lite"/>
    </source>
</evidence>
<feature type="region of interest" description="Disordered" evidence="1">
    <location>
        <begin position="1"/>
        <end position="61"/>
    </location>
</feature>
<feature type="compositionally biased region" description="Polar residues" evidence="1">
    <location>
        <begin position="17"/>
        <end position="35"/>
    </location>
</feature>
<gene>
    <name evidence="2" type="ORF">BS47DRAFT_1431536</name>
</gene>
<sequence>GSTPLSSPDPLTPQTPHFTSAIFSRNRRSSTSGSKGKNWILVKEEEGEGPRDMAKQDADTAARYSLSHTSTSFTHHKPSNREEDPRISTGSIPVIVMHSELNPSLTLTPMFSSPVYEGMIWDLCLLWLVQVELPLALSRDLDLGFKLQEFGVHSPVMLKWLSSKAGRVLCPRIMKGKLIKEEKKKTYLYAHYSRCGSFDTLSFDFRLGLVWVVVQIVGGNSRFQYWRCRGEQYWISDVYADEVMAHLYYNLREEADPKIWACTVG</sequence>
<name>A0A9P6AIF2_9AGAM</name>
<organism evidence="2 3">
    <name type="scientific">Hydnum rufescens UP504</name>
    <dbReference type="NCBI Taxonomy" id="1448309"/>
    <lineage>
        <taxon>Eukaryota</taxon>
        <taxon>Fungi</taxon>
        <taxon>Dikarya</taxon>
        <taxon>Basidiomycota</taxon>
        <taxon>Agaricomycotina</taxon>
        <taxon>Agaricomycetes</taxon>
        <taxon>Cantharellales</taxon>
        <taxon>Hydnaceae</taxon>
        <taxon>Hydnum</taxon>
    </lineage>
</organism>
<evidence type="ECO:0000313" key="2">
    <source>
        <dbReference type="EMBL" id="KAF9505890.1"/>
    </source>
</evidence>
<reference evidence="2" key="1">
    <citation type="journal article" date="2020" name="Nat. Commun.">
        <title>Large-scale genome sequencing of mycorrhizal fungi provides insights into the early evolution of symbiotic traits.</title>
        <authorList>
            <person name="Miyauchi S."/>
            <person name="Kiss E."/>
            <person name="Kuo A."/>
            <person name="Drula E."/>
            <person name="Kohler A."/>
            <person name="Sanchez-Garcia M."/>
            <person name="Morin E."/>
            <person name="Andreopoulos B."/>
            <person name="Barry K.W."/>
            <person name="Bonito G."/>
            <person name="Buee M."/>
            <person name="Carver A."/>
            <person name="Chen C."/>
            <person name="Cichocki N."/>
            <person name="Clum A."/>
            <person name="Culley D."/>
            <person name="Crous P.W."/>
            <person name="Fauchery L."/>
            <person name="Girlanda M."/>
            <person name="Hayes R.D."/>
            <person name="Keri Z."/>
            <person name="LaButti K."/>
            <person name="Lipzen A."/>
            <person name="Lombard V."/>
            <person name="Magnuson J."/>
            <person name="Maillard F."/>
            <person name="Murat C."/>
            <person name="Nolan M."/>
            <person name="Ohm R.A."/>
            <person name="Pangilinan J."/>
            <person name="Pereira M.F."/>
            <person name="Perotto S."/>
            <person name="Peter M."/>
            <person name="Pfister S."/>
            <person name="Riley R."/>
            <person name="Sitrit Y."/>
            <person name="Stielow J.B."/>
            <person name="Szollosi G."/>
            <person name="Zifcakova L."/>
            <person name="Stursova M."/>
            <person name="Spatafora J.W."/>
            <person name="Tedersoo L."/>
            <person name="Vaario L.M."/>
            <person name="Yamada A."/>
            <person name="Yan M."/>
            <person name="Wang P."/>
            <person name="Xu J."/>
            <person name="Bruns T."/>
            <person name="Baldrian P."/>
            <person name="Vilgalys R."/>
            <person name="Dunand C."/>
            <person name="Henrissat B."/>
            <person name="Grigoriev I.V."/>
            <person name="Hibbett D."/>
            <person name="Nagy L.G."/>
            <person name="Martin F.M."/>
        </authorList>
    </citation>
    <scope>NUCLEOTIDE SEQUENCE</scope>
    <source>
        <strain evidence="2">UP504</strain>
    </source>
</reference>
<keyword evidence="3" id="KW-1185">Reference proteome</keyword>
<dbReference type="Proteomes" id="UP000886523">
    <property type="component" value="Unassembled WGS sequence"/>
</dbReference>
<feature type="compositionally biased region" description="Basic and acidic residues" evidence="1">
    <location>
        <begin position="42"/>
        <end position="60"/>
    </location>
</feature>
<protein>
    <submittedName>
        <fullName evidence="2">Uncharacterized protein</fullName>
    </submittedName>
</protein>
<dbReference type="EMBL" id="MU129133">
    <property type="protein sequence ID" value="KAF9505890.1"/>
    <property type="molecule type" value="Genomic_DNA"/>
</dbReference>